<keyword evidence="6" id="KW-0653">Protein transport</keyword>
<sequence>MDTASVIRSSWSLWPCTRAEANQLEVPLGLVYTPFALSQPVQVVNYDPVRSRQGNTILSPVCHVDFRAKVWNDPISGGRNAFPPLYASQISEQMLPAELTHPAMDYVLNGSTKTRPTVLLVVDTALYEEELEALKDSLQQAITLLPSDTRVGLITYSTSVNIHELGFSQCVKSYVFRGNAEVTQNDMMRQLRIHKNKTGGAVSEAERFICTLENVENTLTKILDDLNPSSWPTPQDNRPARCTGAALSAAVGLMELLAYQQPGRIMLFSGGVCTTGPGMVVGPSLADTIRQHQHIQKSTKEASLSGPACAFYRGLAYRAIQSGHAIDLLCCSLDQTGLYEMRICSERTGGLCVMSDTFSLNVFKDSLREVCRAAGPQSAQAYNVKVEVMCSKEVKVAGGIGCVTSTQRRSACVSESVVGEGNTCEWVCGVMDASSSLAIYLDVVNNNAASVKNKNGYVQFQVSYIHPNGERRIRVHTICYQFCDGGIIQLGSGFDQEVATCLMARLAVYRANKREDDNYSGGNAITSLFNTITGGSGNTANAVPASSSGSAAPVEDLIDIIRWLDRKLIRLCSVFGEYEKDKPDTFQLNVEFEYYPQFMYHLRRSPLLDLFNSSPDETVYYRICLLKETVANTMTIICPSLQQYTLNSSQAQYQGAQYQQGDSSIAPVPCLLDSTSLKNDCILLMDDYFHVIIWHGSLINKWVESQYHLLPQYQNLKALLQLPQMHANLLLKSRIPCPKFISCNAGGSQERFILARVNPSSTHKQGAGYDSYGGAGDDGRGTAILTEDVNMKTFMDHLIKLSVSS</sequence>
<dbReference type="GO" id="GO:0090110">
    <property type="term" value="P:COPII-coated vesicle cargo loading"/>
    <property type="evidence" value="ECO:0007669"/>
    <property type="project" value="TreeGrafter"/>
</dbReference>
<dbReference type="SUPFAM" id="SSF81995">
    <property type="entry name" value="beta-sandwich domain of Sec23/24"/>
    <property type="match status" value="1"/>
</dbReference>
<dbReference type="GO" id="GO:0030127">
    <property type="term" value="C:COPII vesicle coat"/>
    <property type="evidence" value="ECO:0007669"/>
    <property type="project" value="InterPro"/>
</dbReference>
<protein>
    <recommendedName>
        <fullName evidence="3 6">Protein transport protein SEC23</fullName>
    </recommendedName>
</protein>
<dbReference type="InterPro" id="IPR036180">
    <property type="entry name" value="Gelsolin-like_dom_sf"/>
</dbReference>
<evidence type="ECO:0000256" key="1">
    <source>
        <dbReference type="ARBA" id="ARBA00004255"/>
    </source>
</evidence>
<evidence type="ECO:0000313" key="11">
    <source>
        <dbReference type="Proteomes" id="UP000019763"/>
    </source>
</evidence>
<dbReference type="PANTHER" id="PTHR11141:SF0">
    <property type="entry name" value="PROTEIN TRANSPORT PROTEIN SEC23"/>
    <property type="match status" value="1"/>
</dbReference>
<dbReference type="InterPro" id="IPR006896">
    <property type="entry name" value="Sec23/24_trunk_dom"/>
</dbReference>
<dbReference type="InterPro" id="IPR036174">
    <property type="entry name" value="Znf_Sec23_Sec24_sf"/>
</dbReference>
<dbReference type="Proteomes" id="UP000019763">
    <property type="component" value="Unassembled WGS sequence"/>
</dbReference>
<comment type="caution">
    <text evidence="10">The sequence shown here is derived from an EMBL/GenBank/DDBJ whole genome shotgun (WGS) entry which is preliminary data.</text>
</comment>
<keyword evidence="11" id="KW-1185">Reference proteome</keyword>
<dbReference type="Pfam" id="PF04811">
    <property type="entry name" value="Sec23_trunk"/>
    <property type="match status" value="1"/>
</dbReference>
<comment type="subcellular location">
    <subcellularLocation>
        <location evidence="6">Cytoplasmic vesicle</location>
        <location evidence="6">COPII-coated vesicle membrane</location>
        <topology evidence="6">Peripheral membrane protein</topology>
        <orientation evidence="6">Cytoplasmic side</orientation>
    </subcellularLocation>
    <subcellularLocation>
        <location evidence="6">Endoplasmic reticulum membrane</location>
        <topology evidence="6">Peripheral membrane protein</topology>
        <orientation evidence="6">Cytoplasmic side</orientation>
    </subcellularLocation>
    <subcellularLocation>
        <location evidence="1">Golgi apparatus membrane</location>
        <topology evidence="1">Peripheral membrane protein</topology>
        <orientation evidence="1">Cytoplasmic side</orientation>
    </subcellularLocation>
</comment>
<reference evidence="10" key="1">
    <citation type="submission" date="2013-12" db="EMBL/GenBank/DDBJ databases">
        <authorList>
            <person name="Omoto C.K."/>
            <person name="Sibley D."/>
            <person name="Venepally P."/>
            <person name="Hadjithomas M."/>
            <person name="Karamycheva S."/>
            <person name="Brunk B."/>
            <person name="Roos D."/>
            <person name="Caler E."/>
            <person name="Lorenzi H."/>
        </authorList>
    </citation>
    <scope>NUCLEOTIDE SEQUENCE</scope>
</reference>
<evidence type="ECO:0000259" key="9">
    <source>
        <dbReference type="Pfam" id="PF08033"/>
    </source>
</evidence>
<dbReference type="InterPro" id="IPR036175">
    <property type="entry name" value="Sec23/24_helical_dom_sf"/>
</dbReference>
<evidence type="ECO:0000256" key="6">
    <source>
        <dbReference type="RuleBase" id="RU365030"/>
    </source>
</evidence>
<dbReference type="InterPro" id="IPR012990">
    <property type="entry name" value="Beta-sandwich_Sec23_24"/>
</dbReference>
<keyword evidence="6" id="KW-0968">Cytoplasmic vesicle</keyword>
<dbReference type="PANTHER" id="PTHR11141">
    <property type="entry name" value="PROTEIN TRANSPORT PROTEIN SEC23"/>
    <property type="match status" value="1"/>
</dbReference>
<keyword evidence="6" id="KW-0931">ER-Golgi transport</keyword>
<comment type="function">
    <text evidence="5 6">Component of the coat protein complex II (COPII) which promotes the formation of transport vesicles from the endoplasmic reticulum (ER). The coat has two main functions, the physical deformation of the endoplasmic reticulum membrane into vesicles and the selection of cargo molecules.</text>
</comment>
<dbReference type="InterPro" id="IPR029006">
    <property type="entry name" value="ADF-H/Gelsolin-like_dom_sf"/>
</dbReference>
<dbReference type="eggNOG" id="KOG1986">
    <property type="taxonomic scope" value="Eukaryota"/>
</dbReference>
<keyword evidence="6" id="KW-0472">Membrane</keyword>
<dbReference type="SUPFAM" id="SSF81811">
    <property type="entry name" value="Helical domain of Sec23/24"/>
    <property type="match status" value="1"/>
</dbReference>
<comment type="similarity">
    <text evidence="2 6">Belongs to the SEC23/SEC24 family. SEC23 subfamily.</text>
</comment>
<keyword evidence="6" id="KW-0862">Zinc</keyword>
<dbReference type="Gene3D" id="2.30.30.380">
    <property type="entry name" value="Zn-finger domain of Sec23/24"/>
    <property type="match status" value="1"/>
</dbReference>
<dbReference type="SUPFAM" id="SSF82919">
    <property type="entry name" value="Zn-finger domain of Sec23/24"/>
    <property type="match status" value="1"/>
</dbReference>
<dbReference type="VEuPathDB" id="CryptoDB:GNI_000860"/>
<dbReference type="GO" id="GO:0005789">
    <property type="term" value="C:endoplasmic reticulum membrane"/>
    <property type="evidence" value="ECO:0007669"/>
    <property type="project" value="UniProtKB-SubCell"/>
</dbReference>
<evidence type="ECO:0000256" key="2">
    <source>
        <dbReference type="ARBA" id="ARBA00009210"/>
    </source>
</evidence>
<dbReference type="Pfam" id="PF04815">
    <property type="entry name" value="Sec23_helical"/>
    <property type="match status" value="1"/>
</dbReference>
<dbReference type="OrthoDB" id="10256289at2759"/>
<keyword evidence="6" id="KW-0256">Endoplasmic reticulum</keyword>
<dbReference type="Gene3D" id="3.40.50.410">
    <property type="entry name" value="von Willebrand factor, type A domain"/>
    <property type="match status" value="1"/>
</dbReference>
<dbReference type="AlphaFoldDB" id="A0A023BDP0"/>
<accession>A0A023BDP0</accession>
<dbReference type="RefSeq" id="XP_011128451.1">
    <property type="nucleotide sequence ID" value="XM_011130149.1"/>
</dbReference>
<dbReference type="FunFam" id="3.40.20.10:FF:000041">
    <property type="entry name" value="Protein transport protein SEC23"/>
    <property type="match status" value="1"/>
</dbReference>
<proteinExistence type="inferred from homology"/>
<evidence type="ECO:0000256" key="5">
    <source>
        <dbReference type="ARBA" id="ARBA00025471"/>
    </source>
</evidence>
<keyword evidence="6" id="KW-0479">Metal-binding</keyword>
<dbReference type="GO" id="GO:0070971">
    <property type="term" value="C:endoplasmic reticulum exit site"/>
    <property type="evidence" value="ECO:0007669"/>
    <property type="project" value="TreeGrafter"/>
</dbReference>
<dbReference type="SUPFAM" id="SSF53300">
    <property type="entry name" value="vWA-like"/>
    <property type="match status" value="1"/>
</dbReference>
<dbReference type="InterPro" id="IPR037364">
    <property type="entry name" value="Sec23"/>
</dbReference>
<dbReference type="GO" id="GO:0000139">
    <property type="term" value="C:Golgi membrane"/>
    <property type="evidence" value="ECO:0007669"/>
    <property type="project" value="UniProtKB-SubCell"/>
</dbReference>
<dbReference type="GO" id="GO:0005096">
    <property type="term" value="F:GTPase activator activity"/>
    <property type="evidence" value="ECO:0007669"/>
    <property type="project" value="TreeGrafter"/>
</dbReference>
<evidence type="ECO:0000313" key="10">
    <source>
        <dbReference type="EMBL" id="EZG89706.1"/>
    </source>
</evidence>
<dbReference type="FunFam" id="3.40.50.410:FF:000043">
    <property type="entry name" value="Protein transport protein SEC23"/>
    <property type="match status" value="1"/>
</dbReference>
<evidence type="ECO:0000256" key="4">
    <source>
        <dbReference type="ARBA" id="ARBA00023034"/>
    </source>
</evidence>
<dbReference type="Gene3D" id="2.60.40.1670">
    <property type="entry name" value="beta-sandwich domain of Sec23/24"/>
    <property type="match status" value="1"/>
</dbReference>
<feature type="domain" description="Sec23/Sec24 beta-sandwich" evidence="9">
    <location>
        <begin position="381"/>
        <end position="482"/>
    </location>
</feature>
<evidence type="ECO:0000259" key="7">
    <source>
        <dbReference type="Pfam" id="PF04811"/>
    </source>
</evidence>
<dbReference type="GeneID" id="22910312"/>
<dbReference type="InterPro" id="IPR036465">
    <property type="entry name" value="vWFA_dom_sf"/>
</dbReference>
<feature type="domain" description="Sec23/Sec24 helical" evidence="8">
    <location>
        <begin position="555"/>
        <end position="634"/>
    </location>
</feature>
<dbReference type="EMBL" id="AFNH02000008">
    <property type="protein sequence ID" value="EZG89706.1"/>
    <property type="molecule type" value="Genomic_DNA"/>
</dbReference>
<dbReference type="Gene3D" id="1.20.120.730">
    <property type="entry name" value="Sec23/Sec24 helical domain"/>
    <property type="match status" value="1"/>
</dbReference>
<evidence type="ECO:0000256" key="3">
    <source>
        <dbReference type="ARBA" id="ARBA00021212"/>
    </source>
</evidence>
<dbReference type="Pfam" id="PF08033">
    <property type="entry name" value="Sec23_BS"/>
    <property type="match status" value="1"/>
</dbReference>
<feature type="domain" description="Sec23/Sec24 trunk" evidence="7">
    <location>
        <begin position="116"/>
        <end position="369"/>
    </location>
</feature>
<dbReference type="GO" id="GO:0006886">
    <property type="term" value="P:intracellular protein transport"/>
    <property type="evidence" value="ECO:0007669"/>
    <property type="project" value="InterPro"/>
</dbReference>
<name>A0A023BDP0_GRENI</name>
<keyword evidence="4" id="KW-0333">Golgi apparatus</keyword>
<keyword evidence="6" id="KW-0813">Transport</keyword>
<organism evidence="10 11">
    <name type="scientific">Gregarina niphandrodes</name>
    <name type="common">Septate eugregarine</name>
    <dbReference type="NCBI Taxonomy" id="110365"/>
    <lineage>
        <taxon>Eukaryota</taxon>
        <taxon>Sar</taxon>
        <taxon>Alveolata</taxon>
        <taxon>Apicomplexa</taxon>
        <taxon>Conoidasida</taxon>
        <taxon>Gregarinasina</taxon>
        <taxon>Eugregarinorida</taxon>
        <taxon>Gregarinidae</taxon>
        <taxon>Gregarina</taxon>
    </lineage>
</organism>
<keyword evidence="6" id="KW-0963">Cytoplasm</keyword>
<evidence type="ECO:0000259" key="8">
    <source>
        <dbReference type="Pfam" id="PF04815"/>
    </source>
</evidence>
<dbReference type="InterPro" id="IPR006900">
    <property type="entry name" value="Sec23/24_helical_dom"/>
</dbReference>
<gene>
    <name evidence="10" type="ORF">GNI_000860</name>
</gene>
<dbReference type="GO" id="GO:0008270">
    <property type="term" value="F:zinc ion binding"/>
    <property type="evidence" value="ECO:0007669"/>
    <property type="project" value="InterPro"/>
</dbReference>
<dbReference type="OMA" id="FPPHYAE"/>
<dbReference type="Gene3D" id="3.40.20.10">
    <property type="entry name" value="Severin"/>
    <property type="match status" value="1"/>
</dbReference>
<dbReference type="SUPFAM" id="SSF82754">
    <property type="entry name" value="C-terminal, gelsolin-like domain of Sec23/24"/>
    <property type="match status" value="1"/>
</dbReference>